<protein>
    <recommendedName>
        <fullName evidence="6">Aminotransferase</fullName>
        <ecNumber evidence="6">2.6.1.-</ecNumber>
    </recommendedName>
</protein>
<dbReference type="PANTHER" id="PTHR46383">
    <property type="entry name" value="ASPARTATE AMINOTRANSFERASE"/>
    <property type="match status" value="1"/>
</dbReference>
<name>A0ABU9LML0_9BACL</name>
<dbReference type="EC" id="2.6.1.-" evidence="6"/>
<evidence type="ECO:0000313" key="9">
    <source>
        <dbReference type="Proteomes" id="UP001398420"/>
    </source>
</evidence>
<dbReference type="InterPro" id="IPR015424">
    <property type="entry name" value="PyrdxlP-dep_Trfase"/>
</dbReference>
<dbReference type="Gene3D" id="3.90.1150.10">
    <property type="entry name" value="Aspartate Aminotransferase, domain 1"/>
    <property type="match status" value="1"/>
</dbReference>
<dbReference type="InterPro" id="IPR004839">
    <property type="entry name" value="Aminotransferase_I/II_large"/>
</dbReference>
<dbReference type="InterPro" id="IPR015422">
    <property type="entry name" value="PyrdxlP-dep_Trfase_small"/>
</dbReference>
<dbReference type="Gene3D" id="3.40.640.10">
    <property type="entry name" value="Type I PLP-dependent aspartate aminotransferase-like (Major domain)"/>
    <property type="match status" value="1"/>
</dbReference>
<dbReference type="InterPro" id="IPR050596">
    <property type="entry name" value="AspAT/PAT-like"/>
</dbReference>
<evidence type="ECO:0000313" key="8">
    <source>
        <dbReference type="EMBL" id="MEL5987621.1"/>
    </source>
</evidence>
<evidence type="ECO:0000259" key="7">
    <source>
        <dbReference type="Pfam" id="PF00155"/>
    </source>
</evidence>
<proteinExistence type="inferred from homology"/>
<dbReference type="GO" id="GO:0008483">
    <property type="term" value="F:transaminase activity"/>
    <property type="evidence" value="ECO:0007669"/>
    <property type="project" value="UniProtKB-KW"/>
</dbReference>
<accession>A0ABU9LML0</accession>
<evidence type="ECO:0000256" key="4">
    <source>
        <dbReference type="ARBA" id="ARBA00022679"/>
    </source>
</evidence>
<keyword evidence="5" id="KW-0663">Pyridoxal phosphate</keyword>
<dbReference type="CDD" id="cd00609">
    <property type="entry name" value="AAT_like"/>
    <property type="match status" value="1"/>
</dbReference>
<organism evidence="8 9">
    <name type="scientific">Kurthia gibsonii</name>
    <dbReference type="NCBI Taxonomy" id="33946"/>
    <lineage>
        <taxon>Bacteria</taxon>
        <taxon>Bacillati</taxon>
        <taxon>Bacillota</taxon>
        <taxon>Bacilli</taxon>
        <taxon>Bacillales</taxon>
        <taxon>Caryophanaceae</taxon>
        <taxon>Kurthia</taxon>
    </lineage>
</organism>
<evidence type="ECO:0000256" key="1">
    <source>
        <dbReference type="ARBA" id="ARBA00001933"/>
    </source>
</evidence>
<evidence type="ECO:0000256" key="2">
    <source>
        <dbReference type="ARBA" id="ARBA00007441"/>
    </source>
</evidence>
<gene>
    <name evidence="8" type="ORF">AAF454_04265</name>
</gene>
<dbReference type="RefSeq" id="WP_342302701.1">
    <property type="nucleotide sequence ID" value="NZ_JBCEWA010000003.1"/>
</dbReference>
<dbReference type="InterPro" id="IPR015421">
    <property type="entry name" value="PyrdxlP-dep_Trfase_major"/>
</dbReference>
<dbReference type="PROSITE" id="PS00105">
    <property type="entry name" value="AA_TRANSFER_CLASS_1"/>
    <property type="match status" value="1"/>
</dbReference>
<keyword evidence="9" id="KW-1185">Reference proteome</keyword>
<evidence type="ECO:0000256" key="3">
    <source>
        <dbReference type="ARBA" id="ARBA00022576"/>
    </source>
</evidence>
<sequence>MALDMNSRITNLEISGIRRFANQLANYPEALNLTIGQPDFHAPEAVKEAAAQAILQDRTGYSSNAGLLELREVVAAFFKEKYQCSYNPKTEVMVTNGASQALDAVLRTILLPGDELIVPAPMYAGYVPVIESVGAKVVYLDTTDTHFQPSLERLKACVTPKTKAILFNYPTNPTGATLSHDVMDEIVDYLKDQQLYIISDEIYSENTFDHAHRSFGSYPEIKDRLFLIHGLSKSHAMTGYRIGFIMGHEHLLQQTLKVSAFNILCAAVPSQYGAIAALTIAKDAPEVMNVSYRQRRDYVYERLIKMGIEVQKPEGAFYIFPSIQQFGMTSEEFATRLMIEGGVGVVPGSAFSKLGEGYVRITYAYAMETLVEAMNRMEQFIQTLK</sequence>
<evidence type="ECO:0000256" key="5">
    <source>
        <dbReference type="ARBA" id="ARBA00022898"/>
    </source>
</evidence>
<comment type="cofactor">
    <cofactor evidence="1 6">
        <name>pyridoxal 5'-phosphate</name>
        <dbReference type="ChEBI" id="CHEBI:597326"/>
    </cofactor>
</comment>
<dbReference type="PANTHER" id="PTHR46383:SF4">
    <property type="entry name" value="AMINOTRANSFERASE"/>
    <property type="match status" value="1"/>
</dbReference>
<dbReference type="Pfam" id="PF00155">
    <property type="entry name" value="Aminotran_1_2"/>
    <property type="match status" value="1"/>
</dbReference>
<feature type="domain" description="Aminotransferase class I/classII large" evidence="7">
    <location>
        <begin position="30"/>
        <end position="375"/>
    </location>
</feature>
<keyword evidence="4 6" id="KW-0808">Transferase</keyword>
<dbReference type="Proteomes" id="UP001398420">
    <property type="component" value="Unassembled WGS sequence"/>
</dbReference>
<keyword evidence="3 6" id="KW-0032">Aminotransferase</keyword>
<dbReference type="SUPFAM" id="SSF53383">
    <property type="entry name" value="PLP-dependent transferases"/>
    <property type="match status" value="1"/>
</dbReference>
<dbReference type="InterPro" id="IPR004838">
    <property type="entry name" value="NHTrfase_class1_PyrdxlP-BS"/>
</dbReference>
<comment type="similarity">
    <text evidence="2 6">Belongs to the class-I pyridoxal-phosphate-dependent aminotransferase family.</text>
</comment>
<reference evidence="8 9" key="1">
    <citation type="submission" date="2024-04" db="EMBL/GenBank/DDBJ databases">
        <authorList>
            <person name="Wu Y.S."/>
            <person name="Zhang L."/>
        </authorList>
    </citation>
    <scope>NUCLEOTIDE SEQUENCE [LARGE SCALE GENOMIC DNA]</scope>
    <source>
        <strain evidence="8 9">KG-01</strain>
    </source>
</reference>
<evidence type="ECO:0000256" key="6">
    <source>
        <dbReference type="RuleBase" id="RU000481"/>
    </source>
</evidence>
<comment type="caution">
    <text evidence="8">The sequence shown here is derived from an EMBL/GenBank/DDBJ whole genome shotgun (WGS) entry which is preliminary data.</text>
</comment>
<dbReference type="EMBL" id="JBCEWA010000003">
    <property type="protein sequence ID" value="MEL5987621.1"/>
    <property type="molecule type" value="Genomic_DNA"/>
</dbReference>